<feature type="domain" description="Transposase InsH N-terminal" evidence="2">
    <location>
        <begin position="20"/>
        <end position="106"/>
    </location>
</feature>
<dbReference type="RefSeq" id="WP_036179447.1">
    <property type="nucleotide sequence ID" value="NZ_AVCZ01000050.1"/>
</dbReference>
<accession>A0A0A3J0V7</accession>
<dbReference type="Pfam" id="PF05598">
    <property type="entry name" value="DUF772"/>
    <property type="match status" value="1"/>
</dbReference>
<keyword evidence="4" id="KW-1185">Reference proteome</keyword>
<evidence type="ECO:0000313" key="4">
    <source>
        <dbReference type="Proteomes" id="UP000030595"/>
    </source>
</evidence>
<dbReference type="eggNOG" id="COG3039">
    <property type="taxonomic scope" value="Bacteria"/>
</dbReference>
<dbReference type="GO" id="GO:0006313">
    <property type="term" value="P:DNA transposition"/>
    <property type="evidence" value="ECO:0007669"/>
    <property type="project" value="InterPro"/>
</dbReference>
<protein>
    <submittedName>
        <fullName evidence="3">Transposase</fullName>
    </submittedName>
</protein>
<dbReference type="InterPro" id="IPR008490">
    <property type="entry name" value="Transposase_InsH_N"/>
</dbReference>
<proteinExistence type="predicted"/>
<dbReference type="EMBL" id="JPVQ01000050">
    <property type="protein sequence ID" value="KGR89315.1"/>
    <property type="molecule type" value="Genomic_DNA"/>
</dbReference>
<dbReference type="InterPro" id="IPR002559">
    <property type="entry name" value="Transposase_11"/>
</dbReference>
<dbReference type="Pfam" id="PF01609">
    <property type="entry name" value="DDE_Tnp_1"/>
    <property type="match status" value="1"/>
</dbReference>
<dbReference type="GO" id="GO:0004803">
    <property type="term" value="F:transposase activity"/>
    <property type="evidence" value="ECO:0007669"/>
    <property type="project" value="InterPro"/>
</dbReference>
<dbReference type="OrthoDB" id="5751230at2"/>
<dbReference type="PANTHER" id="PTHR35604:SF2">
    <property type="entry name" value="TRANSPOSASE INSH FOR INSERTION SEQUENCE ELEMENT IS5A-RELATED"/>
    <property type="match status" value="1"/>
</dbReference>
<name>A0A0A3J0V7_9BACL</name>
<reference evidence="3 4" key="1">
    <citation type="submission" date="2014-02" db="EMBL/GenBank/DDBJ databases">
        <title>Draft genome sequence of Lysinibacillus massiliensis CCUG 49529.</title>
        <authorList>
            <person name="Zhang F."/>
            <person name="Wang G."/>
            <person name="Zhang L."/>
        </authorList>
    </citation>
    <scope>NUCLEOTIDE SEQUENCE [LARGE SCALE GENOMIC DNA]</scope>
    <source>
        <strain evidence="3 4">CCUG 49529</strain>
    </source>
</reference>
<dbReference type="GO" id="GO:0003677">
    <property type="term" value="F:DNA binding"/>
    <property type="evidence" value="ECO:0007669"/>
    <property type="project" value="InterPro"/>
</dbReference>
<gene>
    <name evidence="3" type="ORF">CD30_17295</name>
</gene>
<evidence type="ECO:0000313" key="3">
    <source>
        <dbReference type="EMBL" id="KGR89315.1"/>
    </source>
</evidence>
<dbReference type="Proteomes" id="UP000030595">
    <property type="component" value="Unassembled WGS sequence"/>
</dbReference>
<organism evidence="3 4">
    <name type="scientific">Ureibacillus massiliensis 4400831 = CIP 108448 = CCUG 49529</name>
    <dbReference type="NCBI Taxonomy" id="1211035"/>
    <lineage>
        <taxon>Bacteria</taxon>
        <taxon>Bacillati</taxon>
        <taxon>Bacillota</taxon>
        <taxon>Bacilli</taxon>
        <taxon>Bacillales</taxon>
        <taxon>Caryophanaceae</taxon>
        <taxon>Ureibacillus</taxon>
    </lineage>
</organism>
<evidence type="ECO:0000259" key="2">
    <source>
        <dbReference type="Pfam" id="PF05598"/>
    </source>
</evidence>
<comment type="caution">
    <text evidence="3">The sequence shown here is derived from an EMBL/GenBank/DDBJ whole genome shotgun (WGS) entry which is preliminary data.</text>
</comment>
<feature type="domain" description="Transposase IS4-like" evidence="1">
    <location>
        <begin position="135"/>
        <end position="431"/>
    </location>
</feature>
<evidence type="ECO:0000259" key="1">
    <source>
        <dbReference type="Pfam" id="PF01609"/>
    </source>
</evidence>
<dbReference type="PANTHER" id="PTHR35604">
    <property type="entry name" value="TRANSPOSASE INSH FOR INSERTION SEQUENCE ELEMENT IS5A-RELATED"/>
    <property type="match status" value="1"/>
</dbReference>
<dbReference type="AlphaFoldDB" id="A0A0A3J0V7"/>
<sequence length="451" mass="52458">MTIVKQISLFDIQDLFEMQNSHRFDAIFSTFDVQPIFNLFSKKTMRGAPRELNYGAMIQSLIIRIVERIPTIKDLVKRLVNDPLFRLDCGFLISDVVPSEASYSRMIDIVSQSDVLDQMQDTLIQTAMSEGFLCDEHIAIDATHFESRDASKPSEKKVSTIPKKRGRKSKEEREAWLIEQAEIEANQSTYEKEIKHQLDIPLETLWQDAPIEPNWGIKKNSEGKNTFWFGFKGHLAVATKSQYIVSRLMTSANLSDSKVAIPLLKRAESLLPSYFTTAILDAGYDYEPIYRQLQNNQMRTVIPYNVRNEGEYVGYDEYFRPTCVREHSYCYDSFDAKYQTLKFTRPKECATCPLREDSLCQRVFKIKCETDIRKFTYPARGSELWKQLYKERTAVERVNAYLKQYFQLENVRHRTGIKGKFHFNLVTFIYNACKLAVDRINESLNSQNRAA</sequence>